<evidence type="ECO:0000313" key="1">
    <source>
        <dbReference type="EMBL" id="MBR7783635.1"/>
    </source>
</evidence>
<dbReference type="AlphaFoldDB" id="A0A941DPN0"/>
<gene>
    <name evidence="1" type="ORF">KDM89_15930</name>
</gene>
<dbReference type="SUPFAM" id="SSF51197">
    <property type="entry name" value="Clavaminate synthase-like"/>
    <property type="match status" value="1"/>
</dbReference>
<dbReference type="Pfam" id="PF05721">
    <property type="entry name" value="PhyH"/>
    <property type="match status" value="1"/>
</dbReference>
<accession>A0A941DPN0</accession>
<dbReference type="EMBL" id="JAGSPN010000013">
    <property type="protein sequence ID" value="MBR7783635.1"/>
    <property type="molecule type" value="Genomic_DNA"/>
</dbReference>
<organism evidence="1 2">
    <name type="scientific">Undibacterium luofuense</name>
    <dbReference type="NCBI Taxonomy" id="2828733"/>
    <lineage>
        <taxon>Bacteria</taxon>
        <taxon>Pseudomonadati</taxon>
        <taxon>Pseudomonadota</taxon>
        <taxon>Betaproteobacteria</taxon>
        <taxon>Burkholderiales</taxon>
        <taxon>Oxalobacteraceae</taxon>
        <taxon>Undibacterium</taxon>
    </lineage>
</organism>
<keyword evidence="1" id="KW-0223">Dioxygenase</keyword>
<comment type="caution">
    <text evidence="1">The sequence shown here is derived from an EMBL/GenBank/DDBJ whole genome shotgun (WGS) entry which is preliminary data.</text>
</comment>
<name>A0A941DPN0_9BURK</name>
<dbReference type="Proteomes" id="UP000680067">
    <property type="component" value="Unassembled WGS sequence"/>
</dbReference>
<dbReference type="RefSeq" id="WP_212688906.1">
    <property type="nucleotide sequence ID" value="NZ_JAGSPN010000013.1"/>
</dbReference>
<protein>
    <submittedName>
        <fullName evidence="1">Phytanoyl-CoA dioxygenase family protein</fullName>
    </submittedName>
</protein>
<dbReference type="GO" id="GO:0016706">
    <property type="term" value="F:2-oxoglutarate-dependent dioxygenase activity"/>
    <property type="evidence" value="ECO:0007669"/>
    <property type="project" value="UniProtKB-ARBA"/>
</dbReference>
<keyword evidence="1" id="KW-0560">Oxidoreductase</keyword>
<dbReference type="InterPro" id="IPR008775">
    <property type="entry name" value="Phytyl_CoA_dOase-like"/>
</dbReference>
<dbReference type="Gene3D" id="2.60.120.620">
    <property type="entry name" value="q2cbj1_9rhob like domain"/>
    <property type="match status" value="1"/>
</dbReference>
<evidence type="ECO:0000313" key="2">
    <source>
        <dbReference type="Proteomes" id="UP000680067"/>
    </source>
</evidence>
<sequence>MPVQQLQQQGYARIPAVLSAAACEQLVTPLLQTTISGGTRCMLHQPWCAALADGLRHHPVLQTLLGDNDHPVQCTYFEKSASRNWLVSLHQDLSIPVRQRCNHPALSGWSAKEGMLFVQPPDSVLANMLALRLHLDDCGEHDGALVVIPGSHTQGKQTTEQAIASREQQGQILCTAARGDIIAMRPLTLHASSKSSGISQRRVLHFLFGPRSLPFGLEWASI</sequence>
<reference evidence="1" key="1">
    <citation type="submission" date="2021-04" db="EMBL/GenBank/DDBJ databases">
        <title>novel species isolated from subtropical streams in China.</title>
        <authorList>
            <person name="Lu H."/>
        </authorList>
    </citation>
    <scope>NUCLEOTIDE SEQUENCE</scope>
    <source>
        <strain evidence="1">LFS511W</strain>
    </source>
</reference>
<proteinExistence type="predicted"/>
<keyword evidence="2" id="KW-1185">Reference proteome</keyword>